<dbReference type="KEGG" id="dpr:Despr_0466"/>
<dbReference type="Proteomes" id="UP000006365">
    <property type="component" value="Chromosome"/>
</dbReference>
<evidence type="ECO:0000313" key="1">
    <source>
        <dbReference type="EMBL" id="ADW16646.1"/>
    </source>
</evidence>
<proteinExistence type="predicted"/>
<organism evidence="1 2">
    <name type="scientific">Desulfobulbus propionicus (strain ATCC 33891 / DSM 2032 / VKM B-1956 / 1pr3)</name>
    <dbReference type="NCBI Taxonomy" id="577650"/>
    <lineage>
        <taxon>Bacteria</taxon>
        <taxon>Pseudomonadati</taxon>
        <taxon>Thermodesulfobacteriota</taxon>
        <taxon>Desulfobulbia</taxon>
        <taxon>Desulfobulbales</taxon>
        <taxon>Desulfobulbaceae</taxon>
        <taxon>Desulfobulbus</taxon>
    </lineage>
</organism>
<name>A0A7U4DN41_DESPD</name>
<reference evidence="1 2" key="1">
    <citation type="journal article" date="2011" name="Stand. Genomic Sci.">
        <title>Complete genome sequence of Desulfobulbus propionicus type strain (1pr3).</title>
        <authorList>
            <person name="Pagani I."/>
            <person name="Lapidus A."/>
            <person name="Nolan M."/>
            <person name="Lucas S."/>
            <person name="Hammon N."/>
            <person name="Deshpande S."/>
            <person name="Cheng J.F."/>
            <person name="Chertkov O."/>
            <person name="Davenport K."/>
            <person name="Tapia R."/>
            <person name="Han C."/>
            <person name="Goodwin L."/>
            <person name="Pitluck S."/>
            <person name="Liolios K."/>
            <person name="Mavromatis K."/>
            <person name="Ivanova N."/>
            <person name="Mikhailova N."/>
            <person name="Pati A."/>
            <person name="Chen A."/>
            <person name="Palaniappan K."/>
            <person name="Land M."/>
            <person name="Hauser L."/>
            <person name="Chang Y.J."/>
            <person name="Jeffries C.D."/>
            <person name="Detter J.C."/>
            <person name="Brambilla E."/>
            <person name="Kannan K.P."/>
            <person name="Djao O.D."/>
            <person name="Rohde M."/>
            <person name="Pukall R."/>
            <person name="Spring S."/>
            <person name="Goker M."/>
            <person name="Sikorski J."/>
            <person name="Woyke T."/>
            <person name="Bristow J."/>
            <person name="Eisen J.A."/>
            <person name="Markowitz V."/>
            <person name="Hugenholtz P."/>
            <person name="Kyrpides N.C."/>
            <person name="Klenk H.P."/>
        </authorList>
    </citation>
    <scope>NUCLEOTIDE SEQUENCE [LARGE SCALE GENOMIC DNA]</scope>
    <source>
        <strain evidence="2">ATCC 33891 / DSM 2032 / 1pr3</strain>
    </source>
</reference>
<evidence type="ECO:0000313" key="2">
    <source>
        <dbReference type="Proteomes" id="UP000006365"/>
    </source>
</evidence>
<dbReference type="AlphaFoldDB" id="A0A7U4DN41"/>
<dbReference type="EMBL" id="CP002364">
    <property type="protein sequence ID" value="ADW16646.1"/>
    <property type="molecule type" value="Genomic_DNA"/>
</dbReference>
<accession>A0A7U4DN41</accession>
<protein>
    <submittedName>
        <fullName evidence="1">Uncharacterized protein</fullName>
    </submittedName>
</protein>
<gene>
    <name evidence="1" type="ordered locus">Despr_0466</name>
</gene>
<keyword evidence="2" id="KW-1185">Reference proteome</keyword>
<sequence length="80" mass="9105">MFQRLRQQQQTMMSLLFLCPRTGQDFTSCHFEIRENNGVVRDEHGAKTLDAKVVLTAPCPCCGERHIYRAADLSCPFAKS</sequence>